<dbReference type="EMBL" id="CP098754">
    <property type="protein sequence ID" value="WIH94575.1"/>
    <property type="molecule type" value="Genomic_DNA"/>
</dbReference>
<dbReference type="RefSeq" id="WP_115589881.1">
    <property type="nucleotide sequence ID" value="NZ_CP098752.1"/>
</dbReference>
<sequence length="62" mass="7137">MSLLKDIFGRKKKKLTCSICGNKIENDFKTKYLKINGCLELATVHYECDKKLNNLEKSIKGE</sequence>
<dbReference type="Proteomes" id="UP001242021">
    <property type="component" value="Chromosome"/>
</dbReference>
<evidence type="ECO:0000313" key="1">
    <source>
        <dbReference type="EMBL" id="WIH94575.1"/>
    </source>
</evidence>
<proteinExistence type="predicted"/>
<accession>A0AAJ6GGM8</accession>
<dbReference type="AlphaFoldDB" id="A0AAJ6GGM8"/>
<gene>
    <name evidence="1" type="ORF">NEH99_09780</name>
</gene>
<evidence type="ECO:0000313" key="2">
    <source>
        <dbReference type="Proteomes" id="UP001242021"/>
    </source>
</evidence>
<reference evidence="1" key="1">
    <citation type="submission" date="2022-06" db="EMBL/GenBank/DDBJ databases">
        <title>Brachyspira pilosicoli from pigs in Switzerland.</title>
        <authorList>
            <person name="Schmitt S."/>
            <person name="Arnold M."/>
            <person name="Rossano A."/>
            <person name="Perreten V."/>
        </authorList>
    </citation>
    <scope>NUCLEOTIDE SEQUENCE</scope>
    <source>
        <strain evidence="1">MEI4028</strain>
    </source>
</reference>
<protein>
    <submittedName>
        <fullName evidence="1">Uncharacterized protein</fullName>
    </submittedName>
</protein>
<organism evidence="1 2">
    <name type="scientific">Brachyspira pilosicoli</name>
    <name type="common">Serpulina pilosicoli</name>
    <dbReference type="NCBI Taxonomy" id="52584"/>
    <lineage>
        <taxon>Bacteria</taxon>
        <taxon>Pseudomonadati</taxon>
        <taxon>Spirochaetota</taxon>
        <taxon>Spirochaetia</taxon>
        <taxon>Brachyspirales</taxon>
        <taxon>Brachyspiraceae</taxon>
        <taxon>Brachyspira</taxon>
    </lineage>
</organism>
<name>A0AAJ6GGM8_BRAPL</name>